<evidence type="ECO:0000256" key="1">
    <source>
        <dbReference type="SAM" id="Phobius"/>
    </source>
</evidence>
<keyword evidence="1" id="KW-0472">Membrane</keyword>
<protein>
    <submittedName>
        <fullName evidence="2">Uncharacterized protein</fullName>
    </submittedName>
</protein>
<feature type="transmembrane region" description="Helical" evidence="1">
    <location>
        <begin position="52"/>
        <end position="75"/>
    </location>
</feature>
<comment type="caution">
    <text evidence="2">The sequence shown here is derived from an EMBL/GenBank/DDBJ whole genome shotgun (WGS) entry which is preliminary data.</text>
</comment>
<feature type="transmembrane region" description="Helical" evidence="1">
    <location>
        <begin position="21"/>
        <end position="40"/>
    </location>
</feature>
<organism evidence="2 3">
    <name type="scientific">Enterospora canceri</name>
    <dbReference type="NCBI Taxonomy" id="1081671"/>
    <lineage>
        <taxon>Eukaryota</taxon>
        <taxon>Fungi</taxon>
        <taxon>Fungi incertae sedis</taxon>
        <taxon>Microsporidia</taxon>
        <taxon>Enterocytozoonidae</taxon>
        <taxon>Enterospora</taxon>
    </lineage>
</organism>
<feature type="transmembrane region" description="Helical" evidence="1">
    <location>
        <begin position="96"/>
        <end position="115"/>
    </location>
</feature>
<keyword evidence="3" id="KW-1185">Reference proteome</keyword>
<proteinExistence type="predicted"/>
<reference evidence="2 3" key="1">
    <citation type="journal article" date="2017" name="Environ. Microbiol.">
        <title>Decay of the glycolytic pathway and adaptation to intranuclear parasitism within Enterocytozoonidae microsporidia.</title>
        <authorList>
            <person name="Wiredu Boakye D."/>
            <person name="Jaroenlak P."/>
            <person name="Prachumwat A."/>
            <person name="Williams T.A."/>
            <person name="Bateman K.S."/>
            <person name="Itsathitphaisarn O."/>
            <person name="Sritunyalucksana K."/>
            <person name="Paszkiewicz K.H."/>
            <person name="Moore K.A."/>
            <person name="Stentiford G.D."/>
            <person name="Williams B.A."/>
        </authorList>
    </citation>
    <scope>NUCLEOTIDE SEQUENCE [LARGE SCALE GENOMIC DNA]</scope>
    <source>
        <strain evidence="2 3">GB1</strain>
    </source>
</reference>
<dbReference type="Proteomes" id="UP000192639">
    <property type="component" value="Unassembled WGS sequence"/>
</dbReference>
<dbReference type="EMBL" id="LWDP01000097">
    <property type="protein sequence ID" value="ORD93368.1"/>
    <property type="molecule type" value="Genomic_DNA"/>
</dbReference>
<dbReference type="VEuPathDB" id="MicrosporidiaDB:ECANGB1_10"/>
<accession>A0A1Y1S4P9</accession>
<evidence type="ECO:0000313" key="3">
    <source>
        <dbReference type="Proteomes" id="UP000192639"/>
    </source>
</evidence>
<gene>
    <name evidence="2" type="ORF">ECANGB1_10</name>
</gene>
<dbReference type="AlphaFoldDB" id="A0A1Y1S4P9"/>
<sequence>MNSSTNSAIKIASRMSIRAMVTFLCVFDSSLILYVTLINNTPSNTKLIHKDIWYPVYPMIDVATTNESIASCGILREYKLKSRMIVLERMIRYPRHSAVSLFLFRYASISFWFLVSVDM</sequence>
<evidence type="ECO:0000313" key="2">
    <source>
        <dbReference type="EMBL" id="ORD93368.1"/>
    </source>
</evidence>
<keyword evidence="1" id="KW-0812">Transmembrane</keyword>
<keyword evidence="1" id="KW-1133">Transmembrane helix</keyword>
<name>A0A1Y1S4P9_9MICR</name>